<comment type="caution">
    <text evidence="2">The sequence shown here is derived from an EMBL/GenBank/DDBJ whole genome shotgun (WGS) entry which is preliminary data.</text>
</comment>
<dbReference type="AlphaFoldDB" id="A0A9P3G6X7"/>
<sequence length="119" mass="12504">MPVGRNESAPAVPCADALRANADAPYNDYCAYAWTAHTIMNIPMHAQDAISAIFWAVRGRVHAAHKSSLDTTLFVSIAGSQSSSPGTLPRGTSVTSAMSTGTLSPNVASLAPRQHLRRG</sequence>
<gene>
    <name evidence="2" type="ORF">PsYK624_065390</name>
</gene>
<evidence type="ECO:0000256" key="1">
    <source>
        <dbReference type="SAM" id="MobiDB-lite"/>
    </source>
</evidence>
<dbReference type="EMBL" id="BPQB01000016">
    <property type="protein sequence ID" value="GJE90408.1"/>
    <property type="molecule type" value="Genomic_DNA"/>
</dbReference>
<organism evidence="2 3">
    <name type="scientific">Phanerochaete sordida</name>
    <dbReference type="NCBI Taxonomy" id="48140"/>
    <lineage>
        <taxon>Eukaryota</taxon>
        <taxon>Fungi</taxon>
        <taxon>Dikarya</taxon>
        <taxon>Basidiomycota</taxon>
        <taxon>Agaricomycotina</taxon>
        <taxon>Agaricomycetes</taxon>
        <taxon>Polyporales</taxon>
        <taxon>Phanerochaetaceae</taxon>
        <taxon>Phanerochaete</taxon>
    </lineage>
</organism>
<dbReference type="Proteomes" id="UP000703269">
    <property type="component" value="Unassembled WGS sequence"/>
</dbReference>
<evidence type="ECO:0000313" key="2">
    <source>
        <dbReference type="EMBL" id="GJE90408.1"/>
    </source>
</evidence>
<accession>A0A9P3G6X7</accession>
<feature type="compositionally biased region" description="Polar residues" evidence="1">
    <location>
        <begin position="80"/>
        <end position="107"/>
    </location>
</feature>
<evidence type="ECO:0000313" key="3">
    <source>
        <dbReference type="Proteomes" id="UP000703269"/>
    </source>
</evidence>
<keyword evidence="3" id="KW-1185">Reference proteome</keyword>
<feature type="region of interest" description="Disordered" evidence="1">
    <location>
        <begin position="80"/>
        <end position="119"/>
    </location>
</feature>
<proteinExistence type="predicted"/>
<name>A0A9P3G6X7_9APHY</name>
<reference evidence="2 3" key="1">
    <citation type="submission" date="2021-08" db="EMBL/GenBank/DDBJ databases">
        <title>Draft Genome Sequence of Phanerochaete sordida strain YK-624.</title>
        <authorList>
            <person name="Mori T."/>
            <person name="Dohra H."/>
            <person name="Suzuki T."/>
            <person name="Kawagishi H."/>
            <person name="Hirai H."/>
        </authorList>
    </citation>
    <scope>NUCLEOTIDE SEQUENCE [LARGE SCALE GENOMIC DNA]</scope>
    <source>
        <strain evidence="2 3">YK-624</strain>
    </source>
</reference>
<protein>
    <submittedName>
        <fullName evidence="2">Uncharacterized protein</fullName>
    </submittedName>
</protein>